<name>A0A0D0AUR5_9AGAM</name>
<dbReference type="HOGENOM" id="CLU_2795648_0_0_1"/>
<evidence type="ECO:0000256" key="1">
    <source>
        <dbReference type="SAM" id="MobiDB-lite"/>
    </source>
</evidence>
<dbReference type="InParanoid" id="A0A0D0AUR5"/>
<dbReference type="Proteomes" id="UP000054485">
    <property type="component" value="Unassembled WGS sequence"/>
</dbReference>
<dbReference type="EMBL" id="KN835411">
    <property type="protein sequence ID" value="KIK38087.1"/>
    <property type="molecule type" value="Genomic_DNA"/>
</dbReference>
<dbReference type="AlphaFoldDB" id="A0A0D0AUR5"/>
<organism evidence="2 3">
    <name type="scientific">Suillus luteus UH-Slu-Lm8-n1</name>
    <dbReference type="NCBI Taxonomy" id="930992"/>
    <lineage>
        <taxon>Eukaryota</taxon>
        <taxon>Fungi</taxon>
        <taxon>Dikarya</taxon>
        <taxon>Basidiomycota</taxon>
        <taxon>Agaricomycotina</taxon>
        <taxon>Agaricomycetes</taxon>
        <taxon>Agaricomycetidae</taxon>
        <taxon>Boletales</taxon>
        <taxon>Suillineae</taxon>
        <taxon>Suillaceae</taxon>
        <taxon>Suillus</taxon>
    </lineage>
</organism>
<keyword evidence="3" id="KW-1185">Reference proteome</keyword>
<reference evidence="3" key="2">
    <citation type="submission" date="2015-01" db="EMBL/GenBank/DDBJ databases">
        <title>Evolutionary Origins and Diversification of the Mycorrhizal Mutualists.</title>
        <authorList>
            <consortium name="DOE Joint Genome Institute"/>
            <consortium name="Mycorrhizal Genomics Consortium"/>
            <person name="Kohler A."/>
            <person name="Kuo A."/>
            <person name="Nagy L.G."/>
            <person name="Floudas D."/>
            <person name="Copeland A."/>
            <person name="Barry K.W."/>
            <person name="Cichocki N."/>
            <person name="Veneault-Fourrey C."/>
            <person name="LaButti K."/>
            <person name="Lindquist E.A."/>
            <person name="Lipzen A."/>
            <person name="Lundell T."/>
            <person name="Morin E."/>
            <person name="Murat C."/>
            <person name="Riley R."/>
            <person name="Ohm R."/>
            <person name="Sun H."/>
            <person name="Tunlid A."/>
            <person name="Henrissat B."/>
            <person name="Grigoriev I.V."/>
            <person name="Hibbett D.S."/>
            <person name="Martin F."/>
        </authorList>
    </citation>
    <scope>NUCLEOTIDE SEQUENCE [LARGE SCALE GENOMIC DNA]</scope>
    <source>
        <strain evidence="3">UH-Slu-Lm8-n1</strain>
    </source>
</reference>
<proteinExistence type="predicted"/>
<protein>
    <submittedName>
        <fullName evidence="2">Uncharacterized protein</fullName>
    </submittedName>
</protein>
<sequence>MYLSHGKEHATSTGFRQPLELELPSRSVKARGRSVIWASDSISKPRRLRPPVTSPPVQTDPESYLLCH</sequence>
<evidence type="ECO:0000313" key="3">
    <source>
        <dbReference type="Proteomes" id="UP000054485"/>
    </source>
</evidence>
<accession>A0A0D0AUR5</accession>
<reference evidence="2 3" key="1">
    <citation type="submission" date="2014-04" db="EMBL/GenBank/DDBJ databases">
        <authorList>
            <consortium name="DOE Joint Genome Institute"/>
            <person name="Kuo A."/>
            <person name="Ruytinx J."/>
            <person name="Rineau F."/>
            <person name="Colpaert J."/>
            <person name="Kohler A."/>
            <person name="Nagy L.G."/>
            <person name="Floudas D."/>
            <person name="Copeland A."/>
            <person name="Barry K.W."/>
            <person name="Cichocki N."/>
            <person name="Veneault-Fourrey C."/>
            <person name="LaButti K."/>
            <person name="Lindquist E.A."/>
            <person name="Lipzen A."/>
            <person name="Lundell T."/>
            <person name="Morin E."/>
            <person name="Murat C."/>
            <person name="Sun H."/>
            <person name="Tunlid A."/>
            <person name="Henrissat B."/>
            <person name="Grigoriev I.V."/>
            <person name="Hibbett D.S."/>
            <person name="Martin F."/>
            <person name="Nordberg H.P."/>
            <person name="Cantor M.N."/>
            <person name="Hua S.X."/>
        </authorList>
    </citation>
    <scope>NUCLEOTIDE SEQUENCE [LARGE SCALE GENOMIC DNA]</scope>
    <source>
        <strain evidence="2 3">UH-Slu-Lm8-n1</strain>
    </source>
</reference>
<feature type="region of interest" description="Disordered" evidence="1">
    <location>
        <begin position="45"/>
        <end position="68"/>
    </location>
</feature>
<gene>
    <name evidence="2" type="ORF">CY34DRAFT_413911</name>
</gene>
<evidence type="ECO:0000313" key="2">
    <source>
        <dbReference type="EMBL" id="KIK38087.1"/>
    </source>
</evidence>